<reference evidence="2" key="1">
    <citation type="submission" date="2018-05" db="EMBL/GenBank/DDBJ databases">
        <authorList>
            <person name="Lanie J.A."/>
            <person name="Ng W.-L."/>
            <person name="Kazmierczak K.M."/>
            <person name="Andrzejewski T.M."/>
            <person name="Davidsen T.M."/>
            <person name="Wayne K.J."/>
            <person name="Tettelin H."/>
            <person name="Glass J.I."/>
            <person name="Rusch D."/>
            <person name="Podicherti R."/>
            <person name="Tsui H.-C.T."/>
            <person name="Winkler M.E."/>
        </authorList>
    </citation>
    <scope>NUCLEOTIDE SEQUENCE</scope>
</reference>
<feature type="domain" description="Carbohydrate-binding" evidence="1">
    <location>
        <begin position="65"/>
        <end position="239"/>
    </location>
</feature>
<dbReference type="GO" id="GO:0030246">
    <property type="term" value="F:carbohydrate binding"/>
    <property type="evidence" value="ECO:0007669"/>
    <property type="project" value="InterPro"/>
</dbReference>
<dbReference type="GO" id="GO:0016052">
    <property type="term" value="P:carbohydrate catabolic process"/>
    <property type="evidence" value="ECO:0007669"/>
    <property type="project" value="InterPro"/>
</dbReference>
<dbReference type="InterPro" id="IPR010502">
    <property type="entry name" value="Carb-bd_dom_fam9"/>
</dbReference>
<dbReference type="Gene3D" id="2.60.40.1190">
    <property type="match status" value="1"/>
</dbReference>
<accession>A0A381S5M8</accession>
<protein>
    <recommendedName>
        <fullName evidence="1">Carbohydrate-binding domain-containing protein</fullName>
    </recommendedName>
</protein>
<gene>
    <name evidence="2" type="ORF">METZ01_LOCUS49307</name>
</gene>
<evidence type="ECO:0000259" key="1">
    <source>
        <dbReference type="Pfam" id="PF06452"/>
    </source>
</evidence>
<name>A0A381S5M8_9ZZZZ</name>
<sequence>MEAAMGRVVCGGLMVVVSATMISAGQGTVTPEFRVAWTSATTASLLNNESPWWEAHYFNYGPTLYETEFRALWNNEGLYVRFDATDPNPWFTMTNRDDPIWEEEVVEIFLDLDRSGNNYAEIEISPNNVVTDVRMVSGIPNREMDLAWNLEGLESHVRLNKYRDGRTAGWTAVAFLPWEGFRSLPSASAIVLPPAPSDRWRFNVFRIKRPDGESRPTENVVFAAWSPPTGDSFHEPDVFRDLIFELPAEPAEP</sequence>
<proteinExistence type="predicted"/>
<dbReference type="AlphaFoldDB" id="A0A381S5M8"/>
<organism evidence="2">
    <name type="scientific">marine metagenome</name>
    <dbReference type="NCBI Taxonomy" id="408172"/>
    <lineage>
        <taxon>unclassified sequences</taxon>
        <taxon>metagenomes</taxon>
        <taxon>ecological metagenomes</taxon>
    </lineage>
</organism>
<dbReference type="CDD" id="cd09620">
    <property type="entry name" value="CBM9_like_3"/>
    <property type="match status" value="1"/>
</dbReference>
<dbReference type="SUPFAM" id="SSF49344">
    <property type="entry name" value="CBD9-like"/>
    <property type="match status" value="1"/>
</dbReference>
<evidence type="ECO:0000313" key="2">
    <source>
        <dbReference type="EMBL" id="SUZ96453.1"/>
    </source>
</evidence>
<dbReference type="EMBL" id="UINC01002417">
    <property type="protein sequence ID" value="SUZ96453.1"/>
    <property type="molecule type" value="Genomic_DNA"/>
</dbReference>
<dbReference type="Pfam" id="PF06452">
    <property type="entry name" value="CBM9_1"/>
    <property type="match status" value="1"/>
</dbReference>
<dbReference type="GO" id="GO:0004553">
    <property type="term" value="F:hydrolase activity, hydrolyzing O-glycosyl compounds"/>
    <property type="evidence" value="ECO:0007669"/>
    <property type="project" value="InterPro"/>
</dbReference>